<dbReference type="Proteomes" id="UP001172778">
    <property type="component" value="Unassembled WGS sequence"/>
</dbReference>
<proteinExistence type="predicted"/>
<organism evidence="1 2">
    <name type="scientific">Parachitinimonas caeni</name>
    <dbReference type="NCBI Taxonomy" id="3031301"/>
    <lineage>
        <taxon>Bacteria</taxon>
        <taxon>Pseudomonadati</taxon>
        <taxon>Pseudomonadota</taxon>
        <taxon>Betaproteobacteria</taxon>
        <taxon>Neisseriales</taxon>
        <taxon>Chitinibacteraceae</taxon>
        <taxon>Parachitinimonas</taxon>
    </lineage>
</organism>
<reference evidence="1" key="1">
    <citation type="submission" date="2023-03" db="EMBL/GenBank/DDBJ databases">
        <title>Chitinimonas shenzhenensis gen. nov., sp. nov., a novel member of family Burkholderiaceae isolated from activated sludge collected in Shen Zhen, China.</title>
        <authorList>
            <person name="Wang X."/>
        </authorList>
    </citation>
    <scope>NUCLEOTIDE SEQUENCE</scope>
    <source>
        <strain evidence="1">DQS-5</strain>
    </source>
</reference>
<sequence length="534" mass="58842">MTISFSVPTPVANPHIAVETNPKALKAWLVSLPHANLLETSRAICDALATLNRVKIDADTRQKLLEHYQVTIDMLEAPLEQAFTSGSVPMKDKARNSANMARALQMELANGYKLAILDKLEKRFSFGNKQLPQLFQHLLMTYQKLFWVCCKCYCPLPPGVWFELHCVFRHVIQHKMIDGPEEAAGNPNMTLGGLYKQILLLSLADPYRYSTSDLDKIQDLIRNYGAAAQFQPLTVTPNPAGFFLVRLETDSPPVFLGQRPVDVDSRSAILLDTLDMAKHLHKALQSVESKAHSVPDKAKAQAWIDLLKRVIRQWSIAPKRVFQRIRASSLVEVCAGIRSASFYANGAKALLQPVVLDTGIEVSEQGSEGPATLSGAVVPPPDDWVVLNESPGGYAIRMQPVPQHCQYRVGDIVGLQSREQGGWMVAASRWLQVVDEGDAIEMGVQILASKAEAALIRPTIAHQGTTFQPCLLLPEVVALKQAPLIAAARGTFGPMRELAIYTDEGEYLVRATKLIEQAIGFDLFEYMQSTGAPG</sequence>
<protein>
    <recommendedName>
        <fullName evidence="3">Molecular chaperone</fullName>
    </recommendedName>
</protein>
<evidence type="ECO:0000313" key="2">
    <source>
        <dbReference type="Proteomes" id="UP001172778"/>
    </source>
</evidence>
<keyword evidence="2" id="KW-1185">Reference proteome</keyword>
<dbReference type="RefSeq" id="WP_284099527.1">
    <property type="nucleotide sequence ID" value="NZ_JARRAF010000003.1"/>
</dbReference>
<comment type="caution">
    <text evidence="1">The sequence shown here is derived from an EMBL/GenBank/DDBJ whole genome shotgun (WGS) entry which is preliminary data.</text>
</comment>
<evidence type="ECO:0000313" key="1">
    <source>
        <dbReference type="EMBL" id="MDK2123237.1"/>
    </source>
</evidence>
<accession>A0ABT7DX65</accession>
<dbReference type="EMBL" id="JARRAF010000003">
    <property type="protein sequence ID" value="MDK2123237.1"/>
    <property type="molecule type" value="Genomic_DNA"/>
</dbReference>
<gene>
    <name evidence="1" type="ORF">PZA18_04135</name>
</gene>
<evidence type="ECO:0008006" key="3">
    <source>
        <dbReference type="Google" id="ProtNLM"/>
    </source>
</evidence>
<name>A0ABT7DX65_9NEIS</name>